<proteinExistence type="predicted"/>
<organism evidence="1">
    <name type="scientific">hydrothermal vent metagenome</name>
    <dbReference type="NCBI Taxonomy" id="652676"/>
    <lineage>
        <taxon>unclassified sequences</taxon>
        <taxon>metagenomes</taxon>
        <taxon>ecological metagenomes</taxon>
    </lineage>
</organism>
<dbReference type="AlphaFoldDB" id="A0A3B1BTJ7"/>
<protein>
    <submittedName>
        <fullName evidence="1">Uncharacterized protein</fullName>
    </submittedName>
</protein>
<name>A0A3B1BTJ7_9ZZZZ</name>
<gene>
    <name evidence="1" type="ORF">MNBD_NITROSPINAE03-1214</name>
</gene>
<sequence length="51" mass="6275">MSKRADLEKSLKDEKDRYVARLREELTSSSYLNREFRDAEINRIEKDWRLN</sequence>
<dbReference type="EMBL" id="UOGB01000008">
    <property type="protein sequence ID" value="VAX15174.1"/>
    <property type="molecule type" value="Genomic_DNA"/>
</dbReference>
<accession>A0A3B1BTJ7</accession>
<evidence type="ECO:0000313" key="1">
    <source>
        <dbReference type="EMBL" id="VAX15174.1"/>
    </source>
</evidence>
<reference evidence="1" key="1">
    <citation type="submission" date="2018-06" db="EMBL/GenBank/DDBJ databases">
        <authorList>
            <person name="Zhirakovskaya E."/>
        </authorList>
    </citation>
    <scope>NUCLEOTIDE SEQUENCE</scope>
</reference>